<dbReference type="KEGG" id="pste:PSTEL_26120"/>
<dbReference type="AlphaFoldDB" id="A0A089M0Z3"/>
<evidence type="ECO:0000256" key="3">
    <source>
        <dbReference type="ARBA" id="ARBA00023125"/>
    </source>
</evidence>
<dbReference type="InterPro" id="IPR037171">
    <property type="entry name" value="NagB/RpiA_transferase-like"/>
</dbReference>
<reference evidence="6 7" key="1">
    <citation type="submission" date="2014-08" db="EMBL/GenBank/DDBJ databases">
        <title>Comparative genomics of the Paenibacillus odorifer group.</title>
        <authorList>
            <person name="den Bakker H.C."/>
            <person name="Tsai Y.-C."/>
            <person name="Martin N."/>
            <person name="Korlach J."/>
            <person name="Wiedmann M."/>
        </authorList>
    </citation>
    <scope>NUCLEOTIDE SEQUENCE [LARGE SCALE GENOMIC DNA]</scope>
    <source>
        <strain evidence="6 7">DSM 14472</strain>
    </source>
</reference>
<evidence type="ECO:0000313" key="7">
    <source>
        <dbReference type="Proteomes" id="UP000029507"/>
    </source>
</evidence>
<keyword evidence="7" id="KW-1185">Reference proteome</keyword>
<dbReference type="Pfam" id="PF13384">
    <property type="entry name" value="HTH_23"/>
    <property type="match status" value="1"/>
</dbReference>
<keyword evidence="4" id="KW-0804">Transcription</keyword>
<dbReference type="Proteomes" id="UP000029507">
    <property type="component" value="Chromosome"/>
</dbReference>
<keyword evidence="3" id="KW-0238">DNA-binding</keyword>
<protein>
    <submittedName>
        <fullName evidence="6">Cro/Cl family transcriptional regulator</fullName>
    </submittedName>
</protein>
<dbReference type="SUPFAM" id="SSF100950">
    <property type="entry name" value="NagB/RpiA/CoA transferase-like"/>
    <property type="match status" value="1"/>
</dbReference>
<dbReference type="RefSeq" id="WP_038699621.1">
    <property type="nucleotide sequence ID" value="NZ_CP009286.1"/>
</dbReference>
<evidence type="ECO:0000256" key="1">
    <source>
        <dbReference type="ARBA" id="ARBA00010466"/>
    </source>
</evidence>
<dbReference type="PANTHER" id="PTHR34294:SF1">
    <property type="entry name" value="TRANSCRIPTIONAL REGULATOR LSRR"/>
    <property type="match status" value="1"/>
</dbReference>
<dbReference type="OrthoDB" id="58802at2"/>
<dbReference type="GO" id="GO:0030246">
    <property type="term" value="F:carbohydrate binding"/>
    <property type="evidence" value="ECO:0007669"/>
    <property type="project" value="InterPro"/>
</dbReference>
<evidence type="ECO:0000313" key="6">
    <source>
        <dbReference type="EMBL" id="AIQ66075.1"/>
    </source>
</evidence>
<keyword evidence="2" id="KW-0805">Transcription regulation</keyword>
<dbReference type="SUPFAM" id="SSF46785">
    <property type="entry name" value="Winged helix' DNA-binding domain"/>
    <property type="match status" value="1"/>
</dbReference>
<sequence length="319" mass="35619">MDAKPDRKLLVTIAQMYYEDNMTQSEIAQRLGIYRTTISRLLKRVREEGIVKITINYEAGGTSGLERRLVEQFGLKEAVVVPAPSSDTGARLRALGEACGQWVARLARKDEVIGFSWGSAMSMVAGSLPYAGRPFVTFVPMVGGPAGTLDSEYHVNTICYQAAARWGARSRMIDLPAVSERGEMRKLWAESRHYREISGLWDRLGIAVFGIGALRQRGRKEWQAFYGEEAIRELVDGRAAGDICSRFFDQEGNRVRTVLDDRLLTIMPEQLSRARYTIGVAESPEKAEGILGALRSGWMNMLVTTEETAQMILDMEIVD</sequence>
<comment type="similarity">
    <text evidence="1">Belongs to the SorC transcriptional regulatory family.</text>
</comment>
<dbReference type="InterPro" id="IPR007324">
    <property type="entry name" value="Sugar-bd_dom_put"/>
</dbReference>
<dbReference type="GO" id="GO:0003677">
    <property type="term" value="F:DNA binding"/>
    <property type="evidence" value="ECO:0007669"/>
    <property type="project" value="UniProtKB-KW"/>
</dbReference>
<evidence type="ECO:0000256" key="4">
    <source>
        <dbReference type="ARBA" id="ARBA00023163"/>
    </source>
</evidence>
<evidence type="ECO:0000259" key="5">
    <source>
        <dbReference type="Pfam" id="PF04198"/>
    </source>
</evidence>
<feature type="domain" description="Sugar-binding" evidence="5">
    <location>
        <begin position="60"/>
        <end position="313"/>
    </location>
</feature>
<accession>A0A089M0Z3</accession>
<gene>
    <name evidence="6" type="ORF">PSTEL_26120</name>
</gene>
<dbReference type="PANTHER" id="PTHR34294">
    <property type="entry name" value="TRANSCRIPTIONAL REGULATOR-RELATED"/>
    <property type="match status" value="1"/>
</dbReference>
<proteinExistence type="inferred from homology"/>
<dbReference type="InterPro" id="IPR051054">
    <property type="entry name" value="SorC_transcr_regulators"/>
</dbReference>
<dbReference type="HOGENOM" id="CLU_054506_1_1_9"/>
<name>A0A089M0Z3_9BACL</name>
<dbReference type="Gene3D" id="3.40.50.1360">
    <property type="match status" value="1"/>
</dbReference>
<evidence type="ECO:0000256" key="2">
    <source>
        <dbReference type="ARBA" id="ARBA00023015"/>
    </source>
</evidence>
<organism evidence="6 7">
    <name type="scientific">Paenibacillus stellifer</name>
    <dbReference type="NCBI Taxonomy" id="169760"/>
    <lineage>
        <taxon>Bacteria</taxon>
        <taxon>Bacillati</taxon>
        <taxon>Bacillota</taxon>
        <taxon>Bacilli</taxon>
        <taxon>Bacillales</taxon>
        <taxon>Paenibacillaceae</taxon>
        <taxon>Paenibacillus</taxon>
    </lineage>
</organism>
<dbReference type="STRING" id="169760.PSTEL_26120"/>
<dbReference type="Gene3D" id="1.10.10.60">
    <property type="entry name" value="Homeodomain-like"/>
    <property type="match status" value="1"/>
</dbReference>
<dbReference type="Pfam" id="PF04198">
    <property type="entry name" value="Sugar-bind"/>
    <property type="match status" value="1"/>
</dbReference>
<dbReference type="EMBL" id="CP009286">
    <property type="protein sequence ID" value="AIQ66075.1"/>
    <property type="molecule type" value="Genomic_DNA"/>
</dbReference>
<dbReference type="InterPro" id="IPR036390">
    <property type="entry name" value="WH_DNA-bd_sf"/>
</dbReference>